<keyword evidence="4" id="KW-0496">Mitochondrion</keyword>
<dbReference type="Proteomes" id="UP000191024">
    <property type="component" value="Chromosome F"/>
</dbReference>
<comment type="subcellular location">
    <subcellularLocation>
        <location evidence="1">Mitochondrion membrane</location>
        <topology evidence="1">Multi-pass membrane protein</topology>
    </subcellularLocation>
</comment>
<name>A0A1G4K2F1_9SACH</name>
<feature type="transmembrane region" description="Helical" evidence="6">
    <location>
        <begin position="475"/>
        <end position="495"/>
    </location>
</feature>
<evidence type="ECO:0000256" key="1">
    <source>
        <dbReference type="ARBA" id="ARBA00004225"/>
    </source>
</evidence>
<evidence type="ECO:0000313" key="7">
    <source>
        <dbReference type="EMBL" id="SCU97790.1"/>
    </source>
</evidence>
<gene>
    <name evidence="7" type="ORF">LAMI_0F11386G</name>
</gene>
<evidence type="ECO:0000256" key="5">
    <source>
        <dbReference type="ARBA" id="ARBA00023136"/>
    </source>
</evidence>
<reference evidence="8" key="1">
    <citation type="submission" date="2016-03" db="EMBL/GenBank/DDBJ databases">
        <authorList>
            <person name="Devillers H."/>
        </authorList>
    </citation>
    <scope>NUCLEOTIDE SEQUENCE [LARGE SCALE GENOMIC DNA]</scope>
</reference>
<dbReference type="InterPro" id="IPR013946">
    <property type="entry name" value="NCA2-like"/>
</dbReference>
<dbReference type="PANTHER" id="PTHR28234">
    <property type="entry name" value="NUCLEAR CONTROL OF ATPASE PROTEIN 2"/>
    <property type="match status" value="1"/>
</dbReference>
<dbReference type="PANTHER" id="PTHR28234:SF1">
    <property type="entry name" value="NUCLEAR CONTROL OF ATPASE PROTEIN 2"/>
    <property type="match status" value="1"/>
</dbReference>
<dbReference type="OrthoDB" id="413313at2759"/>
<dbReference type="EMBL" id="LT598467">
    <property type="protein sequence ID" value="SCU97790.1"/>
    <property type="molecule type" value="Genomic_DNA"/>
</dbReference>
<dbReference type="Pfam" id="PF08637">
    <property type="entry name" value="NCA2"/>
    <property type="match status" value="1"/>
</dbReference>
<accession>A0A1G4K2F1</accession>
<evidence type="ECO:0000256" key="3">
    <source>
        <dbReference type="ARBA" id="ARBA00022989"/>
    </source>
</evidence>
<sequence>MITDSFALAAIAHIDRDLELGLQKVSLLPATRGPGPSNYETLQAIQDCLLDVKQEVDKLKSGLRQKRPSTTVNVRALLAAVQRLERATSANGASSPSVASQQDLVPLVHDAITRYVTICLYYSVVSTCIRQLPQLRDTQQYYSQVTSSVRWSLLYGVQVLPAKTLRFAQAVIEDSRDGVARPLANASQWALKTVHQWDKWAKIHTYQLVGLSKSPNTLNGSVWELPFAAIRKESSSKSQTAREEFEICTARLGRLVSAFPHATSADDAKNLIAEFLDVPEGEYHSLSSLVRAALAFCPASAVETPSLLTRYWPTLLSSLVFGPTLIITAWQSRYKLATLLKENLFDFGVGLVKNWIWVPLQQVWSTVRHDESESTIAVMSKGSLDTELSSLTRMVVQAVVDNSHSSVDVDLLTRNVEQGDLTEFMQIYETQLHHPIKNIATGGLVRSLLIQLQKTKVDGSLALNGIDKLLQSQQLVFGVVALSPALLIVYCVWTCTYRLAKLGRIWSNVATFKLKLSASLNNIERLLNCGDSVRDDHDSDLNAGLLALEISSAHTYGEKLVPRSRQTEWYRDVDDLVSAELSNTAKLNVVNRLYHVYAPYF</sequence>
<keyword evidence="8" id="KW-1185">Reference proteome</keyword>
<evidence type="ECO:0000256" key="6">
    <source>
        <dbReference type="SAM" id="Phobius"/>
    </source>
</evidence>
<evidence type="ECO:0000313" key="8">
    <source>
        <dbReference type="Proteomes" id="UP000191024"/>
    </source>
</evidence>
<dbReference type="GO" id="GO:0005741">
    <property type="term" value="C:mitochondrial outer membrane"/>
    <property type="evidence" value="ECO:0007669"/>
    <property type="project" value="TreeGrafter"/>
</dbReference>
<organism evidence="7 8">
    <name type="scientific">Lachancea mirantina</name>
    <dbReference type="NCBI Taxonomy" id="1230905"/>
    <lineage>
        <taxon>Eukaryota</taxon>
        <taxon>Fungi</taxon>
        <taxon>Dikarya</taxon>
        <taxon>Ascomycota</taxon>
        <taxon>Saccharomycotina</taxon>
        <taxon>Saccharomycetes</taxon>
        <taxon>Saccharomycetales</taxon>
        <taxon>Saccharomycetaceae</taxon>
        <taxon>Lachancea</taxon>
    </lineage>
</organism>
<dbReference type="STRING" id="1230905.A0A1G4K2F1"/>
<keyword evidence="3 6" id="KW-1133">Transmembrane helix</keyword>
<evidence type="ECO:0000256" key="4">
    <source>
        <dbReference type="ARBA" id="ARBA00023128"/>
    </source>
</evidence>
<keyword evidence="2 6" id="KW-0812">Transmembrane</keyword>
<keyword evidence="5 6" id="KW-0472">Membrane</keyword>
<dbReference type="AlphaFoldDB" id="A0A1G4K2F1"/>
<evidence type="ECO:0000256" key="2">
    <source>
        <dbReference type="ARBA" id="ARBA00022692"/>
    </source>
</evidence>
<protein>
    <submittedName>
        <fullName evidence="7">LAMI_0F11386g1_1</fullName>
    </submittedName>
</protein>
<proteinExistence type="predicted"/>